<evidence type="ECO:0000313" key="2">
    <source>
        <dbReference type="Proteomes" id="UP001314263"/>
    </source>
</evidence>
<reference evidence="1 2" key="1">
    <citation type="submission" date="2023-10" db="EMBL/GenBank/DDBJ databases">
        <authorList>
            <person name="Maclean D."/>
            <person name="Macfadyen A."/>
        </authorList>
    </citation>
    <scope>NUCLEOTIDE SEQUENCE [LARGE SCALE GENOMIC DNA]</scope>
</reference>
<evidence type="ECO:0000313" key="1">
    <source>
        <dbReference type="EMBL" id="CAK0776802.1"/>
    </source>
</evidence>
<comment type="caution">
    <text evidence="1">The sequence shown here is derived from an EMBL/GenBank/DDBJ whole genome shotgun (WGS) entry which is preliminary data.</text>
</comment>
<organism evidence="1 2">
    <name type="scientific">Coccomyxa viridis</name>
    <dbReference type="NCBI Taxonomy" id="1274662"/>
    <lineage>
        <taxon>Eukaryota</taxon>
        <taxon>Viridiplantae</taxon>
        <taxon>Chlorophyta</taxon>
        <taxon>core chlorophytes</taxon>
        <taxon>Trebouxiophyceae</taxon>
        <taxon>Trebouxiophyceae incertae sedis</taxon>
        <taxon>Coccomyxaceae</taxon>
        <taxon>Coccomyxa</taxon>
    </lineage>
</organism>
<accession>A0AAV1I5W6</accession>
<sequence length="309" mass="33691">MDSQCHKFFDTLYELLTSLSLTFPEEGPQLDRLRNVLRANEDVRSIKGIMRRFAPNAQEIEHRDERLFHKEACLLPGVDFKLLWQQDISDTSRAALWQYLQMLNLMGAAIVADGASTSTTGSFTLPTCPAPAAADLPGGVKVPGMIESLAKDIVSDIDIDPAKLGGDPLTAVKNLMANGGLAKVVKRVGDKIKSKVDSGELDQNELIGEAQQMLGSLKNMPGGQGDAMAAMAKTMESMMKSPSTVSETQGEGIMASMLSAMTGGGEEQLPDLEDIERQVQKAIRKEYRTNQDAHRERLRAKLKARSGEK</sequence>
<name>A0AAV1I5W6_9CHLO</name>
<proteinExistence type="predicted"/>
<dbReference type="Proteomes" id="UP001314263">
    <property type="component" value="Unassembled WGS sequence"/>
</dbReference>
<dbReference type="AlphaFoldDB" id="A0AAV1I5W6"/>
<gene>
    <name evidence="1" type="ORF">CVIRNUC_004418</name>
</gene>
<protein>
    <submittedName>
        <fullName evidence="1">Uncharacterized protein</fullName>
    </submittedName>
</protein>
<dbReference type="EMBL" id="CAUYUE010000005">
    <property type="protein sequence ID" value="CAK0776802.1"/>
    <property type="molecule type" value="Genomic_DNA"/>
</dbReference>
<keyword evidence="2" id="KW-1185">Reference proteome</keyword>